<proteinExistence type="predicted"/>
<feature type="chain" id="PRO_5029725065" evidence="1">
    <location>
        <begin position="28"/>
        <end position="374"/>
    </location>
</feature>
<dbReference type="PANTHER" id="PTHR34853:SF1">
    <property type="entry name" value="LIPASE 5"/>
    <property type="match status" value="1"/>
</dbReference>
<gene>
    <name evidence="2" type="ORF">nbrc107696_10290</name>
</gene>
<evidence type="ECO:0000313" key="2">
    <source>
        <dbReference type="EMBL" id="GEE00583.1"/>
    </source>
</evidence>
<dbReference type="Pfam" id="PF03583">
    <property type="entry name" value="LIP"/>
    <property type="match status" value="1"/>
</dbReference>
<name>A0A7I9V668_9ACTN</name>
<dbReference type="InterPro" id="IPR029058">
    <property type="entry name" value="AB_hydrolase_fold"/>
</dbReference>
<dbReference type="GO" id="GO:0004806">
    <property type="term" value="F:triacylglycerol lipase activity"/>
    <property type="evidence" value="ECO:0007669"/>
    <property type="project" value="InterPro"/>
</dbReference>
<protein>
    <submittedName>
        <fullName evidence="2">Lipase</fullName>
    </submittedName>
</protein>
<dbReference type="GO" id="GO:0016042">
    <property type="term" value="P:lipid catabolic process"/>
    <property type="evidence" value="ECO:0007669"/>
    <property type="project" value="InterPro"/>
</dbReference>
<dbReference type="Proteomes" id="UP000444960">
    <property type="component" value="Unassembled WGS sequence"/>
</dbReference>
<reference evidence="3" key="1">
    <citation type="submission" date="2019-06" db="EMBL/GenBank/DDBJ databases">
        <title>Gordonia isolated from sludge of a wastewater treatment plant.</title>
        <authorList>
            <person name="Tamura T."/>
            <person name="Aoyama K."/>
            <person name="Kang Y."/>
            <person name="Saito S."/>
            <person name="Akiyama N."/>
            <person name="Yazawa K."/>
            <person name="Gonoi T."/>
            <person name="Mikami Y."/>
        </authorList>
    </citation>
    <scope>NUCLEOTIDE SEQUENCE [LARGE SCALE GENOMIC DNA]</scope>
    <source>
        <strain evidence="3">NBRC 107696</strain>
    </source>
</reference>
<evidence type="ECO:0000313" key="3">
    <source>
        <dbReference type="Proteomes" id="UP000444960"/>
    </source>
</evidence>
<organism evidence="2 3">
    <name type="scientific">Gordonia spumicola</name>
    <dbReference type="NCBI Taxonomy" id="589161"/>
    <lineage>
        <taxon>Bacteria</taxon>
        <taxon>Bacillati</taxon>
        <taxon>Actinomycetota</taxon>
        <taxon>Actinomycetes</taxon>
        <taxon>Mycobacteriales</taxon>
        <taxon>Gordoniaceae</taxon>
        <taxon>Gordonia</taxon>
    </lineage>
</organism>
<dbReference type="InterPro" id="IPR005152">
    <property type="entry name" value="Lipase_secreted"/>
</dbReference>
<keyword evidence="3" id="KW-1185">Reference proteome</keyword>
<dbReference type="RefSeq" id="WP_161894461.1">
    <property type="nucleotide sequence ID" value="NZ_BJOV01000002.1"/>
</dbReference>
<dbReference type="EMBL" id="BJOV01000002">
    <property type="protein sequence ID" value="GEE00583.1"/>
    <property type="molecule type" value="Genomic_DNA"/>
</dbReference>
<keyword evidence="1" id="KW-0732">Signal</keyword>
<accession>A0A7I9V668</accession>
<feature type="signal peptide" evidence="1">
    <location>
        <begin position="1"/>
        <end position="27"/>
    </location>
</feature>
<dbReference type="SUPFAM" id="SSF53474">
    <property type="entry name" value="alpha/beta-Hydrolases"/>
    <property type="match status" value="1"/>
</dbReference>
<evidence type="ECO:0000256" key="1">
    <source>
        <dbReference type="SAM" id="SignalP"/>
    </source>
</evidence>
<dbReference type="OrthoDB" id="9798122at2"/>
<dbReference type="PANTHER" id="PTHR34853">
    <property type="match status" value="1"/>
</dbReference>
<comment type="caution">
    <text evidence="2">The sequence shown here is derived from an EMBL/GenBank/DDBJ whole genome shotgun (WGS) entry which is preliminary data.</text>
</comment>
<sequence length="374" mass="39394">MTRRLCLLLVVIATVIAGLIPISPARAAGNAPGTVISVTQRPAGWRDLADGGRAVTYWTQDSRGRPVQASGALMLPSGTAPAGGWPVVAYTHGTSGYGPGCGGQSFADASPDKFVSRLIDRGYAVVASDYVGLGPMDVGVHPYLDNRSEASATIDLLNASRSIEPRLANRWGVAGGSQGGQAALATAHRQRTYGPRSDFRGTVAVDPESDVEKIMPLLGPYIPPVPSPLDDSYGFLLGILAGLRQADPSVNVDSYLTPYGRRLVDQVGVTCRSPILPKGLAFGRLLSRPLGTPAMTAALNRYMAVAVNGYDAPILLILNTLDTTVPSPLHASLVAQFAANRVNFSTSVGNGSHTQLDAAQWAAFDRFFATRLKR</sequence>
<dbReference type="Gene3D" id="3.40.50.1820">
    <property type="entry name" value="alpha/beta hydrolase"/>
    <property type="match status" value="1"/>
</dbReference>
<dbReference type="PIRSF" id="PIRSF029171">
    <property type="entry name" value="Esterase_LipA"/>
    <property type="match status" value="1"/>
</dbReference>
<dbReference type="AlphaFoldDB" id="A0A7I9V668"/>